<sequence length="587" mass="67205">MASSDRDFCTLCYDDGTSSKAVTWCPECEVFLCLDCEKHHKKLRISKDHKTMSTKHYNKLPKFMREISSQCKDHQKKFELYCSFDDCPCCVQCLTDKHQKCQEMKSLSDILKEIKSSASIHLTDKDLKDVKENFEEIIKFLNIRMNATNIQNLKAIEEIRSMRKSINALLHRLEKEILDDLESKYSKMKSNMNPLLQQLKLQVNCVSHMQREFATMTEYATELQMYVGLTEIKKKISQAENFIKDLESADIFDEKNIEITISPALKSILENAKSFGDININISPTTLQLKAGREDQAQYVVPSIPCIEHINLSMLRTLTIPENMKNMGIIACRILPDGKYLILDYLNKRCHLLLFNNDGIFIRKVVTLLRSSCDACLVRNNTVAVTLGFTNKTVLVDIEDNSIKAIKLSHNCDAVASDDKMLIICSESQSTIVNINDMSQRTPIVIRADFISLFQGNIYSTIVYENIVRCYTITGEILWKFTCMHYDIESPRGLAIDTHGFIYLSCYGNNNIVVVSPDGRTCKTILSEDDQIKYPWAIDINRDTGTMIVSGVMRDRNYDYDKGDSDSTDDSDKSDEISYRTAFVYQI</sequence>
<keyword evidence="4" id="KW-1185">Reference proteome</keyword>
<dbReference type="SUPFAM" id="SSF57845">
    <property type="entry name" value="B-box zinc-binding domain"/>
    <property type="match status" value="1"/>
</dbReference>
<dbReference type="SUPFAM" id="SSF101898">
    <property type="entry name" value="NHL repeat"/>
    <property type="match status" value="1"/>
</dbReference>
<evidence type="ECO:0000259" key="2">
    <source>
        <dbReference type="PROSITE" id="PS50119"/>
    </source>
</evidence>
<dbReference type="OrthoDB" id="6053863at2759"/>
<keyword evidence="1" id="KW-0479">Metal-binding</keyword>
<dbReference type="InterPro" id="IPR011042">
    <property type="entry name" value="6-blade_b-propeller_TolB-like"/>
</dbReference>
<feature type="domain" description="B box-type" evidence="2">
    <location>
        <begin position="4"/>
        <end position="54"/>
    </location>
</feature>
<dbReference type="Gene3D" id="2.120.10.30">
    <property type="entry name" value="TolB, C-terminal domain"/>
    <property type="match status" value="1"/>
</dbReference>
<accession>A0A8B6CF10</accession>
<dbReference type="CDD" id="cd19757">
    <property type="entry name" value="Bbox1"/>
    <property type="match status" value="1"/>
</dbReference>
<reference evidence="3" key="1">
    <citation type="submission" date="2018-11" db="EMBL/GenBank/DDBJ databases">
        <authorList>
            <person name="Alioto T."/>
            <person name="Alioto T."/>
        </authorList>
    </citation>
    <scope>NUCLEOTIDE SEQUENCE</scope>
</reference>
<dbReference type="PANTHER" id="PTHR25462:SF296">
    <property type="entry name" value="MEIOTIC P26, ISOFORM F"/>
    <property type="match status" value="1"/>
</dbReference>
<evidence type="ECO:0000256" key="1">
    <source>
        <dbReference type="PROSITE-ProRule" id="PRU00024"/>
    </source>
</evidence>
<evidence type="ECO:0000313" key="4">
    <source>
        <dbReference type="Proteomes" id="UP000596742"/>
    </source>
</evidence>
<dbReference type="Proteomes" id="UP000596742">
    <property type="component" value="Unassembled WGS sequence"/>
</dbReference>
<organism evidence="3 4">
    <name type="scientific">Mytilus galloprovincialis</name>
    <name type="common">Mediterranean mussel</name>
    <dbReference type="NCBI Taxonomy" id="29158"/>
    <lineage>
        <taxon>Eukaryota</taxon>
        <taxon>Metazoa</taxon>
        <taxon>Spiralia</taxon>
        <taxon>Lophotrochozoa</taxon>
        <taxon>Mollusca</taxon>
        <taxon>Bivalvia</taxon>
        <taxon>Autobranchia</taxon>
        <taxon>Pteriomorphia</taxon>
        <taxon>Mytilida</taxon>
        <taxon>Mytiloidea</taxon>
        <taxon>Mytilidae</taxon>
        <taxon>Mytilinae</taxon>
        <taxon>Mytilus</taxon>
    </lineage>
</organism>
<dbReference type="AlphaFoldDB" id="A0A8B6CF10"/>
<protein>
    <recommendedName>
        <fullName evidence="2">B box-type domain-containing protein</fullName>
    </recommendedName>
</protein>
<dbReference type="Pfam" id="PF22586">
    <property type="entry name" value="ANCHR-like_BBOX"/>
    <property type="match status" value="1"/>
</dbReference>
<dbReference type="Gene3D" id="3.30.160.60">
    <property type="entry name" value="Classic Zinc Finger"/>
    <property type="match status" value="1"/>
</dbReference>
<dbReference type="GO" id="GO:0008270">
    <property type="term" value="F:zinc ion binding"/>
    <property type="evidence" value="ECO:0007669"/>
    <property type="project" value="UniProtKB-KW"/>
</dbReference>
<dbReference type="EMBL" id="UYJE01001560">
    <property type="protein sequence ID" value="VDI03040.1"/>
    <property type="molecule type" value="Genomic_DNA"/>
</dbReference>
<name>A0A8B6CF10_MYTGA</name>
<dbReference type="PROSITE" id="PS50119">
    <property type="entry name" value="ZF_BBOX"/>
    <property type="match status" value="1"/>
</dbReference>
<evidence type="ECO:0000313" key="3">
    <source>
        <dbReference type="EMBL" id="VDI03040.1"/>
    </source>
</evidence>
<keyword evidence="1" id="KW-0863">Zinc-finger</keyword>
<dbReference type="InterPro" id="IPR000315">
    <property type="entry name" value="Znf_B-box"/>
</dbReference>
<keyword evidence="1" id="KW-0862">Zinc</keyword>
<dbReference type="InterPro" id="IPR047153">
    <property type="entry name" value="TRIM45/56/19-like"/>
</dbReference>
<gene>
    <name evidence="3" type="ORF">MGAL_10B023094</name>
</gene>
<dbReference type="PANTHER" id="PTHR25462">
    <property type="entry name" value="BONUS, ISOFORM C-RELATED"/>
    <property type="match status" value="1"/>
</dbReference>
<comment type="caution">
    <text evidence="3">The sequence shown here is derived from an EMBL/GenBank/DDBJ whole genome shotgun (WGS) entry which is preliminary data.</text>
</comment>
<proteinExistence type="predicted"/>